<organism evidence="1 2">
    <name type="scientific">Bifidobacterium tibiigranuli</name>
    <dbReference type="NCBI Taxonomy" id="2172043"/>
    <lineage>
        <taxon>Bacteria</taxon>
        <taxon>Bacillati</taxon>
        <taxon>Actinomycetota</taxon>
        <taxon>Actinomycetes</taxon>
        <taxon>Bifidobacteriales</taxon>
        <taxon>Bifidobacteriaceae</taxon>
        <taxon>Bifidobacterium</taxon>
    </lineage>
</organism>
<accession>A0A5N6S0V2</accession>
<dbReference type="OrthoDB" id="3233170at2"/>
<dbReference type="RefSeq" id="WP_152580164.1">
    <property type="nucleotide sequence ID" value="NZ_QDAG01000002.1"/>
</dbReference>
<name>A0A5N6S0V2_9BIFI</name>
<proteinExistence type="predicted"/>
<keyword evidence="2" id="KW-1185">Reference proteome</keyword>
<sequence length="242" mass="26816">MRITIQSDTDTIALSDHWHNPRHIWGIRKNGIKGLLGTPSYKESFEAKPQQDGEYWPSRLTQKSRDITIDCIAKWLTSIESANATDRICDLWGRPLTITVHDAHGKRTLTGALADDPEPTMRWTEQGFEFTLIVHCPDPHKYGDWISYPASNGLMQVENAGNMESWPVVRASGVSRLTLSLGGQTVVWSGSAEALTLDFESMQPSQGLVSVDDAFAIPPGRSSIPVSIDAGQLSMLVRPCWK</sequence>
<dbReference type="AlphaFoldDB" id="A0A5N6S0V2"/>
<protein>
    <submittedName>
        <fullName evidence="1">Uncharacterized protein</fullName>
    </submittedName>
</protein>
<evidence type="ECO:0000313" key="1">
    <source>
        <dbReference type="EMBL" id="KAE8129682.1"/>
    </source>
</evidence>
<dbReference type="GeneID" id="78126558"/>
<reference evidence="1 2" key="1">
    <citation type="submission" date="2018-04" db="EMBL/GenBank/DDBJ databases">
        <authorList>
            <person name="Eckel V.P."/>
            <person name="Vogel R.F."/>
        </authorList>
    </citation>
    <scope>NUCLEOTIDE SEQUENCE [LARGE SCALE GENOMIC DNA]</scope>
    <source>
        <strain evidence="2">TMW 2.1764</strain>
    </source>
</reference>
<dbReference type="Proteomes" id="UP000325415">
    <property type="component" value="Unassembled WGS sequence"/>
</dbReference>
<comment type="caution">
    <text evidence="1">The sequence shown here is derived from an EMBL/GenBank/DDBJ whole genome shotgun (WGS) entry which is preliminary data.</text>
</comment>
<dbReference type="EMBL" id="QDAG01000002">
    <property type="protein sequence ID" value="KAE8129682.1"/>
    <property type="molecule type" value="Genomic_DNA"/>
</dbReference>
<evidence type="ECO:0000313" key="2">
    <source>
        <dbReference type="Proteomes" id="UP000325415"/>
    </source>
</evidence>
<gene>
    <name evidence="1" type="ORF">DDE84_02475</name>
</gene>